<gene>
    <name evidence="1" type="ORF">GQ55_6G108400</name>
</gene>
<accession>A0A2T7D5S2</accession>
<dbReference type="AlphaFoldDB" id="A0A2T7D5S2"/>
<proteinExistence type="predicted"/>
<keyword evidence="2" id="KW-1185">Reference proteome</keyword>
<evidence type="ECO:0000313" key="1">
    <source>
        <dbReference type="EMBL" id="PUZ50890.1"/>
    </source>
</evidence>
<evidence type="ECO:0000313" key="2">
    <source>
        <dbReference type="Proteomes" id="UP000244336"/>
    </source>
</evidence>
<name>A0A2T7D5S2_9POAL</name>
<dbReference type="EMBL" id="CM009754">
    <property type="protein sequence ID" value="PUZ50890.1"/>
    <property type="molecule type" value="Genomic_DNA"/>
</dbReference>
<protein>
    <submittedName>
        <fullName evidence="1">Uncharacterized protein</fullName>
    </submittedName>
</protein>
<sequence length="185" mass="19797">MHPSFLWPRGLPSSPLGALLAAAGAPPSDVASDWPGTSGPARPVRGVAARGLAWPARGPGHGLARPAPQDLAQHLELLGPARPACQDLLEPFVPRHGGGRHGLTEQSRLLARIGIVWRLAHWFASPEPGIGHKQDEFTRRRGRCCPGGGVLICEPVLVRATSDSCMVQFYFRLFYGTMLFAASNS</sequence>
<organism evidence="1 2">
    <name type="scientific">Panicum hallii var. hallii</name>
    <dbReference type="NCBI Taxonomy" id="1504633"/>
    <lineage>
        <taxon>Eukaryota</taxon>
        <taxon>Viridiplantae</taxon>
        <taxon>Streptophyta</taxon>
        <taxon>Embryophyta</taxon>
        <taxon>Tracheophyta</taxon>
        <taxon>Spermatophyta</taxon>
        <taxon>Magnoliopsida</taxon>
        <taxon>Liliopsida</taxon>
        <taxon>Poales</taxon>
        <taxon>Poaceae</taxon>
        <taxon>PACMAD clade</taxon>
        <taxon>Panicoideae</taxon>
        <taxon>Panicodae</taxon>
        <taxon>Paniceae</taxon>
        <taxon>Panicinae</taxon>
        <taxon>Panicum</taxon>
        <taxon>Panicum sect. Panicum</taxon>
    </lineage>
</organism>
<dbReference type="Proteomes" id="UP000244336">
    <property type="component" value="Chromosome 6"/>
</dbReference>
<dbReference type="Gramene" id="PUZ50890">
    <property type="protein sequence ID" value="PUZ50890"/>
    <property type="gene ID" value="GQ55_6G108400"/>
</dbReference>
<reference evidence="1 2" key="1">
    <citation type="submission" date="2018-04" db="EMBL/GenBank/DDBJ databases">
        <title>WGS assembly of Panicum hallii var. hallii HAL2.</title>
        <authorList>
            <person name="Lovell J."/>
            <person name="Jenkins J."/>
            <person name="Lowry D."/>
            <person name="Mamidi S."/>
            <person name="Sreedasyam A."/>
            <person name="Weng X."/>
            <person name="Barry K."/>
            <person name="Bonette J."/>
            <person name="Campitelli B."/>
            <person name="Daum C."/>
            <person name="Gordon S."/>
            <person name="Gould B."/>
            <person name="Lipzen A."/>
            <person name="MacQueen A."/>
            <person name="Palacio-Mejia J."/>
            <person name="Plott C."/>
            <person name="Shakirov E."/>
            <person name="Shu S."/>
            <person name="Yoshinaga Y."/>
            <person name="Zane M."/>
            <person name="Rokhsar D."/>
            <person name="Grimwood J."/>
            <person name="Schmutz J."/>
            <person name="Juenger T."/>
        </authorList>
    </citation>
    <scope>NUCLEOTIDE SEQUENCE [LARGE SCALE GENOMIC DNA]</scope>
    <source>
        <strain evidence="2">cv. HAL2</strain>
    </source>
</reference>